<comment type="PTM">
    <text evidence="12">Is synthesized initially as an inactive proenzyme. Formation of the active enzyme involves a self-maturation process in which the active site pyruvoyl group is generated from an internal serine residue via an autocatalytic post-translational modification. Two non-identical subunits are generated from the proenzyme in this reaction, and the pyruvate is formed at the N-terminus of the alpha chain, which is derived from the carboxyl end of the proenzyme. The autoendoproteolytic cleavage occurs by a canonical serine protease mechanism, in which the side chain hydroxyl group of the serine supplies its oxygen atom to form the C-terminus of the beta chain, while the remainder of the serine residue undergoes an oxidative deamination to produce ammonia and the pyruvoyl prosthetic group on the alpha chain. During this reaction, the Ser that is part of the protease active site of the proenzyme becomes the pyruvoyl prosthetic group, which constitutes an essential element of the active site of the mature decarboxylase.</text>
</comment>
<evidence type="ECO:0000256" key="4">
    <source>
        <dbReference type="ARBA" id="ARBA00022793"/>
    </source>
</evidence>
<feature type="active site" description="Charge relay system; for autoendoproteolytic cleavage activity" evidence="12">
    <location>
        <position position="250"/>
    </location>
</feature>
<comment type="pathway">
    <text evidence="12">Phospholipid metabolism; phosphatidylethanolamine biosynthesis; phosphatidylethanolamine from CDP-diacylglycerol: step 2/2.</text>
</comment>
<comment type="function">
    <text evidence="12">Catalyzes the formation of phosphatidylethanolamine (PtdEtn) from phosphatidylserine (PtdSer).</text>
</comment>
<dbReference type="PANTHER" id="PTHR10067:SF6">
    <property type="entry name" value="PHOSPHATIDYLSERINE DECARBOXYLASE PROENZYME, MITOCHONDRIAL"/>
    <property type="match status" value="1"/>
</dbReference>
<keyword evidence="5 12" id="KW-0443">Lipid metabolism</keyword>
<dbReference type="Proteomes" id="UP001055658">
    <property type="component" value="Chromosome"/>
</dbReference>
<proteinExistence type="inferred from homology"/>
<evidence type="ECO:0000313" key="13">
    <source>
        <dbReference type="EMBL" id="USD21800.1"/>
    </source>
</evidence>
<dbReference type="PANTHER" id="PTHR10067">
    <property type="entry name" value="PHOSPHATIDYLSERINE DECARBOXYLASE"/>
    <property type="match status" value="1"/>
</dbReference>
<keyword evidence="6 12" id="KW-0472">Membrane</keyword>
<keyword evidence="11 12" id="KW-0670">Pyruvate</keyword>
<dbReference type="GO" id="GO:0004609">
    <property type="term" value="F:phosphatidylserine decarboxylase activity"/>
    <property type="evidence" value="ECO:0007669"/>
    <property type="project" value="UniProtKB-EC"/>
</dbReference>
<dbReference type="InterPro" id="IPR033178">
    <property type="entry name" value="PSD_type1_pro"/>
</dbReference>
<keyword evidence="9 12" id="KW-0456">Lyase</keyword>
<evidence type="ECO:0000256" key="11">
    <source>
        <dbReference type="ARBA" id="ARBA00023317"/>
    </source>
</evidence>
<sequence length="287" mass="31816">MNPKLFTTLQYLTPQHALSRAAGWLANTEIKSIKDPFTRWFVEKYGVDMQEAKETDCTAYRTFNDFFTRELKEGARPIVSSEGSLACPADGAISQLGAIHNGRVFQAKGHDYSLLELVGGDPELAAQFDDGHFATVYLSPKDYHRVHMPIDGTLRSMTYVPGQLFSVNTVTAENVPRLFARNERLVCVFDTEAGPMAMILVGAMIVAGIETVWAGQVAPHTRDVRTTNYLENAPIHLRKGEEMGRFKLGSTVVMLFGADQVRWLDSLEAETPVRMGEYFGSMIADAG</sequence>
<feature type="site" description="Cleavage (non-hydrolytic); by autocatalysis" evidence="12">
    <location>
        <begin position="249"/>
        <end position="250"/>
    </location>
</feature>
<comment type="similarity">
    <text evidence="12">Belongs to the phosphatidylserine decarboxylase family. PSD-B subfamily. Prokaryotic type I sub-subfamily.</text>
</comment>
<feature type="active site" description="Charge relay system; for autoendoproteolytic cleavage activity" evidence="12">
    <location>
        <position position="147"/>
    </location>
</feature>
<evidence type="ECO:0000256" key="3">
    <source>
        <dbReference type="ARBA" id="ARBA00022516"/>
    </source>
</evidence>
<keyword evidence="14" id="KW-1185">Reference proteome</keyword>
<dbReference type="HAMAP" id="MF_00662">
    <property type="entry name" value="PS_decarb_PSD_B_type1"/>
    <property type="match status" value="1"/>
</dbReference>
<evidence type="ECO:0000256" key="5">
    <source>
        <dbReference type="ARBA" id="ARBA00023098"/>
    </source>
</evidence>
<feature type="active site" description="Charge relay system; for autoendoproteolytic cleavage activity" evidence="12">
    <location>
        <position position="90"/>
    </location>
</feature>
<evidence type="ECO:0000256" key="2">
    <source>
        <dbReference type="ARBA" id="ARBA00022475"/>
    </source>
</evidence>
<evidence type="ECO:0000256" key="9">
    <source>
        <dbReference type="ARBA" id="ARBA00023239"/>
    </source>
</evidence>
<feature type="chain" id="PRO_5044942984" description="Phosphatidylserine decarboxylase alpha chain" evidence="12">
    <location>
        <begin position="250"/>
        <end position="287"/>
    </location>
</feature>
<protein>
    <recommendedName>
        <fullName evidence="12">Phosphatidylserine decarboxylase proenzyme</fullName>
        <ecNumber evidence="12">4.1.1.65</ecNumber>
    </recommendedName>
    <component>
        <recommendedName>
            <fullName evidence="12">Phosphatidylserine decarboxylase alpha chain</fullName>
        </recommendedName>
    </component>
    <component>
        <recommendedName>
            <fullName evidence="12">Phosphatidylserine decarboxylase beta chain</fullName>
        </recommendedName>
    </component>
</protein>
<comment type="pathway">
    <text evidence="1">Lipid metabolism.</text>
</comment>
<dbReference type="InterPro" id="IPR003817">
    <property type="entry name" value="PS_Dcarbxylase"/>
</dbReference>
<accession>A0ABY4VCX7</accession>
<gene>
    <name evidence="13" type="primary">asd</name>
    <name evidence="12" type="synonym">psd</name>
    <name evidence="13" type="ORF">MJO52_01265</name>
</gene>
<evidence type="ECO:0000256" key="12">
    <source>
        <dbReference type="HAMAP-Rule" id="MF_00662"/>
    </source>
</evidence>
<keyword evidence="7 12" id="KW-0865">Zymogen</keyword>
<organism evidence="13 14">
    <name type="scientific">Microbulbifer variabilis</name>
    <dbReference type="NCBI Taxonomy" id="266805"/>
    <lineage>
        <taxon>Bacteria</taxon>
        <taxon>Pseudomonadati</taxon>
        <taxon>Pseudomonadota</taxon>
        <taxon>Gammaproteobacteria</taxon>
        <taxon>Cellvibrionales</taxon>
        <taxon>Microbulbiferaceae</taxon>
        <taxon>Microbulbifer</taxon>
    </lineage>
</organism>
<comment type="cofactor">
    <cofactor evidence="12">
        <name>pyruvate</name>
        <dbReference type="ChEBI" id="CHEBI:15361"/>
    </cofactor>
    <text evidence="12">Binds 1 pyruvoyl group covalently per subunit.</text>
</comment>
<dbReference type="EC" id="4.1.1.65" evidence="12"/>
<dbReference type="Pfam" id="PF02666">
    <property type="entry name" value="PS_Dcarbxylase"/>
    <property type="match status" value="1"/>
</dbReference>
<evidence type="ECO:0000256" key="10">
    <source>
        <dbReference type="ARBA" id="ARBA00023264"/>
    </source>
</evidence>
<keyword evidence="8 12" id="KW-0594">Phospholipid biosynthesis</keyword>
<reference evidence="13" key="1">
    <citation type="submission" date="2022-02" db="EMBL/GenBank/DDBJ databases">
        <title>Coral-associated bacteria.</title>
        <authorList>
            <person name="Tang K."/>
            <person name="Wang X."/>
        </authorList>
    </citation>
    <scope>NUCLEOTIDE SEQUENCE</scope>
    <source>
        <strain evidence="13">SCSIO 43006</strain>
    </source>
</reference>
<dbReference type="NCBIfam" id="TIGR00163">
    <property type="entry name" value="PS_decarb"/>
    <property type="match status" value="1"/>
</dbReference>
<evidence type="ECO:0000313" key="14">
    <source>
        <dbReference type="Proteomes" id="UP001055658"/>
    </source>
</evidence>
<keyword evidence="2 12" id="KW-1003">Cell membrane</keyword>
<dbReference type="RefSeq" id="WP_252084197.1">
    <property type="nucleotide sequence ID" value="NZ_CP092418.1"/>
</dbReference>
<keyword evidence="3 12" id="KW-0444">Lipid biosynthesis</keyword>
<evidence type="ECO:0000256" key="7">
    <source>
        <dbReference type="ARBA" id="ARBA00023145"/>
    </source>
</evidence>
<name>A0ABY4VCX7_9GAMM</name>
<feature type="chain" id="PRO_5044942985" description="Phosphatidylserine decarboxylase beta chain" evidence="12">
    <location>
        <begin position="1"/>
        <end position="249"/>
    </location>
</feature>
<feature type="modified residue" description="Pyruvic acid (Ser); by autocatalysis" evidence="12">
    <location>
        <position position="250"/>
    </location>
</feature>
<dbReference type="InterPro" id="IPR033177">
    <property type="entry name" value="PSD-B"/>
</dbReference>
<feature type="active site" description="Schiff-base intermediate with substrate; via pyruvic acid; for decarboxylase activity" evidence="12">
    <location>
        <position position="250"/>
    </location>
</feature>
<comment type="subunit">
    <text evidence="12">Heterodimer of a large membrane-associated beta subunit and a small pyruvoyl-containing alpha subunit.</text>
</comment>
<keyword evidence="10 12" id="KW-1208">Phospholipid metabolism</keyword>
<comment type="catalytic activity">
    <reaction evidence="12">
        <text>a 1,2-diacyl-sn-glycero-3-phospho-L-serine + H(+) = a 1,2-diacyl-sn-glycero-3-phosphoethanolamine + CO2</text>
        <dbReference type="Rhea" id="RHEA:20828"/>
        <dbReference type="ChEBI" id="CHEBI:15378"/>
        <dbReference type="ChEBI" id="CHEBI:16526"/>
        <dbReference type="ChEBI" id="CHEBI:57262"/>
        <dbReference type="ChEBI" id="CHEBI:64612"/>
        <dbReference type="EC" id="4.1.1.65"/>
    </reaction>
</comment>
<dbReference type="EMBL" id="CP092418">
    <property type="protein sequence ID" value="USD21800.1"/>
    <property type="molecule type" value="Genomic_DNA"/>
</dbReference>
<evidence type="ECO:0000256" key="8">
    <source>
        <dbReference type="ARBA" id="ARBA00023209"/>
    </source>
</evidence>
<comment type="subcellular location">
    <subcellularLocation>
        <location evidence="12">Cell membrane</location>
        <topology evidence="12">Peripheral membrane protein</topology>
    </subcellularLocation>
</comment>
<keyword evidence="4 12" id="KW-0210">Decarboxylase</keyword>
<evidence type="ECO:0000256" key="6">
    <source>
        <dbReference type="ARBA" id="ARBA00023136"/>
    </source>
</evidence>
<evidence type="ECO:0000256" key="1">
    <source>
        <dbReference type="ARBA" id="ARBA00005189"/>
    </source>
</evidence>